<name>A0AAD9HGR0_9PEZI</name>
<protein>
    <recommendedName>
        <fullName evidence="10">Xylanolytic transcriptional activator regulatory domain-containing protein</fullName>
    </recommendedName>
</protein>
<keyword evidence="7" id="KW-0539">Nucleus</keyword>
<evidence type="ECO:0000256" key="4">
    <source>
        <dbReference type="ARBA" id="ARBA00023015"/>
    </source>
</evidence>
<comment type="subcellular location">
    <subcellularLocation>
        <location evidence="1">Nucleus</location>
    </subcellularLocation>
</comment>
<feature type="region of interest" description="Disordered" evidence="8">
    <location>
        <begin position="731"/>
        <end position="761"/>
    </location>
</feature>
<keyword evidence="9" id="KW-0472">Membrane</keyword>
<dbReference type="CDD" id="cd12148">
    <property type="entry name" value="fungal_TF_MHR"/>
    <property type="match status" value="1"/>
</dbReference>
<keyword evidence="6" id="KW-0804">Transcription</keyword>
<evidence type="ECO:0000256" key="2">
    <source>
        <dbReference type="ARBA" id="ARBA00022723"/>
    </source>
</evidence>
<keyword evidence="4" id="KW-0805">Transcription regulation</keyword>
<comment type="caution">
    <text evidence="11">The sequence shown here is derived from an EMBL/GenBank/DDBJ whole genome shotgun (WGS) entry which is preliminary data.</text>
</comment>
<keyword evidence="9" id="KW-1133">Transmembrane helix</keyword>
<evidence type="ECO:0000256" key="8">
    <source>
        <dbReference type="SAM" id="MobiDB-lite"/>
    </source>
</evidence>
<dbReference type="GO" id="GO:0005634">
    <property type="term" value="C:nucleus"/>
    <property type="evidence" value="ECO:0007669"/>
    <property type="project" value="UniProtKB-SubCell"/>
</dbReference>
<dbReference type="Pfam" id="PF04082">
    <property type="entry name" value="Fungal_trans"/>
    <property type="match status" value="1"/>
</dbReference>
<keyword evidence="5" id="KW-0238">DNA-binding</keyword>
<sequence>MATRMNPPKKCDGEVPACTNCAKAGETCLDVDSQNSGLLVPRNFASAARARIQWLENIIRQRLPDVDVSQGPQIDAFPDPKGSASAAVGDPDDDAVSASSLRSGPGVCQPTGQSISLGPQQIGIKRSAEAAGSYDRDEQILYRAHPVAMNLGHLSLNPDPNEKYYLGSSSGSLFTNLIGVSPPSAGSTTAALLDDVQAQGPSPEWRKNSAPIPDNVSQQHYRSLHVFLRQELPRKEDSVKLVHTYVRWIHPDYPVLEPSSLLSALEALYETYSCSIDGDPLAHGWPSSVQPFRWNGRQRRPNGQGFYPISMPAVAFILFMVFNIAAIVKVRSRVYEFPPERFYRAALHFSRDCFSQISLPSIQALVTLIVHSMLTPGEVNLFTLVHIGLAHCIELGIHREPPPAGDPNDVKNQQIRRLAFFTIYSLDRSVSSIQGRPLGFRDETFDIKMPELRSQRRLSPASSPMLSSFSAAVLQFARFQFELDRIVSDVKVQFYHLPCGSAWFALPAGPQNQQTRIKDELLRWWERVAEEPFNFPGLDSRQRRMWQLKLKIKHHTTMILLFQPSQAIRNPPPESLQICFNNAASIIQDYQTLHDLQGLHHGWPTVQNIFAAGATLIYSFWTCSGVRNNASMADLSRSLHAYSGLLAVGGEWWPSIKEGQRSFSAIADLTIRKLYTSNMPSRNPHLFTPLTSEEVQDAVEQSEGAPDYDLTGQQDISQAALNGTHASWPHLPGASVGLPHPQDPVHWHGAYPDGTPQPGTDDYIPEIENFLADFGKSEFSWSFPVAGVGDSCELGNFQIHVDIDCKGNSQYGSK</sequence>
<dbReference type="EMBL" id="MU842873">
    <property type="protein sequence ID" value="KAK2028775.1"/>
    <property type="molecule type" value="Genomic_DNA"/>
</dbReference>
<evidence type="ECO:0000256" key="6">
    <source>
        <dbReference type="ARBA" id="ARBA00023163"/>
    </source>
</evidence>
<evidence type="ECO:0000256" key="3">
    <source>
        <dbReference type="ARBA" id="ARBA00022833"/>
    </source>
</evidence>
<evidence type="ECO:0000259" key="10">
    <source>
        <dbReference type="SMART" id="SM00906"/>
    </source>
</evidence>
<keyword evidence="3" id="KW-0862">Zinc</keyword>
<evidence type="ECO:0000256" key="1">
    <source>
        <dbReference type="ARBA" id="ARBA00004123"/>
    </source>
</evidence>
<dbReference type="Proteomes" id="UP001232148">
    <property type="component" value="Unassembled WGS sequence"/>
</dbReference>
<gene>
    <name evidence="11" type="ORF">LX32DRAFT_728455</name>
</gene>
<dbReference type="GO" id="GO:0043565">
    <property type="term" value="F:sequence-specific DNA binding"/>
    <property type="evidence" value="ECO:0007669"/>
    <property type="project" value="TreeGrafter"/>
</dbReference>
<keyword evidence="12" id="KW-1185">Reference proteome</keyword>
<feature type="domain" description="Xylanolytic transcriptional activator regulatory" evidence="10">
    <location>
        <begin position="381"/>
        <end position="456"/>
    </location>
</feature>
<dbReference type="InterPro" id="IPR052202">
    <property type="entry name" value="Yeast_MetPath_Reg"/>
</dbReference>
<keyword evidence="2" id="KW-0479">Metal-binding</keyword>
<evidence type="ECO:0000256" key="9">
    <source>
        <dbReference type="SAM" id="Phobius"/>
    </source>
</evidence>
<dbReference type="PANTHER" id="PTHR47782:SF1">
    <property type="entry name" value="PYRIMIDINE PATHWAY REGULATORY PROTEIN 1"/>
    <property type="match status" value="1"/>
</dbReference>
<dbReference type="GO" id="GO:0006351">
    <property type="term" value="P:DNA-templated transcription"/>
    <property type="evidence" value="ECO:0007669"/>
    <property type="project" value="InterPro"/>
</dbReference>
<dbReference type="PANTHER" id="PTHR47782">
    <property type="entry name" value="ZN(II)2CYS6 TRANSCRIPTION FACTOR (EUROFUNG)-RELATED"/>
    <property type="match status" value="1"/>
</dbReference>
<dbReference type="InterPro" id="IPR001138">
    <property type="entry name" value="Zn2Cys6_DnaBD"/>
</dbReference>
<dbReference type="GO" id="GO:0045944">
    <property type="term" value="P:positive regulation of transcription by RNA polymerase II"/>
    <property type="evidence" value="ECO:0007669"/>
    <property type="project" value="TreeGrafter"/>
</dbReference>
<dbReference type="SMART" id="SM00906">
    <property type="entry name" value="Fungal_trans"/>
    <property type="match status" value="1"/>
</dbReference>
<feature type="region of interest" description="Disordered" evidence="8">
    <location>
        <begin position="70"/>
        <end position="121"/>
    </location>
</feature>
<evidence type="ECO:0000256" key="5">
    <source>
        <dbReference type="ARBA" id="ARBA00023125"/>
    </source>
</evidence>
<feature type="compositionally biased region" description="Polar residues" evidence="8">
    <location>
        <begin position="110"/>
        <end position="119"/>
    </location>
</feature>
<proteinExistence type="predicted"/>
<dbReference type="AlphaFoldDB" id="A0AAD9HGR0"/>
<evidence type="ECO:0000256" key="7">
    <source>
        <dbReference type="ARBA" id="ARBA00023242"/>
    </source>
</evidence>
<dbReference type="CDD" id="cd00067">
    <property type="entry name" value="GAL4"/>
    <property type="match status" value="1"/>
</dbReference>
<organism evidence="11 12">
    <name type="scientific">Colletotrichum zoysiae</name>
    <dbReference type="NCBI Taxonomy" id="1216348"/>
    <lineage>
        <taxon>Eukaryota</taxon>
        <taxon>Fungi</taxon>
        <taxon>Dikarya</taxon>
        <taxon>Ascomycota</taxon>
        <taxon>Pezizomycotina</taxon>
        <taxon>Sordariomycetes</taxon>
        <taxon>Hypocreomycetidae</taxon>
        <taxon>Glomerellales</taxon>
        <taxon>Glomerellaceae</taxon>
        <taxon>Colletotrichum</taxon>
        <taxon>Colletotrichum graminicola species complex</taxon>
    </lineage>
</organism>
<dbReference type="GO" id="GO:0008270">
    <property type="term" value="F:zinc ion binding"/>
    <property type="evidence" value="ECO:0007669"/>
    <property type="project" value="InterPro"/>
</dbReference>
<feature type="transmembrane region" description="Helical" evidence="9">
    <location>
        <begin position="306"/>
        <end position="328"/>
    </location>
</feature>
<evidence type="ECO:0000313" key="11">
    <source>
        <dbReference type="EMBL" id="KAK2028775.1"/>
    </source>
</evidence>
<dbReference type="Gene3D" id="4.10.240.10">
    <property type="entry name" value="Zn(2)-C6 fungal-type DNA-binding domain"/>
    <property type="match status" value="1"/>
</dbReference>
<dbReference type="GO" id="GO:0000981">
    <property type="term" value="F:DNA-binding transcription factor activity, RNA polymerase II-specific"/>
    <property type="evidence" value="ECO:0007669"/>
    <property type="project" value="InterPro"/>
</dbReference>
<dbReference type="InterPro" id="IPR007219">
    <property type="entry name" value="XnlR_reg_dom"/>
</dbReference>
<dbReference type="InterPro" id="IPR036864">
    <property type="entry name" value="Zn2-C6_fun-type_DNA-bd_sf"/>
</dbReference>
<reference evidence="11" key="1">
    <citation type="submission" date="2021-06" db="EMBL/GenBank/DDBJ databases">
        <title>Comparative genomics, transcriptomics and evolutionary studies reveal genomic signatures of adaptation to plant cell wall in hemibiotrophic fungi.</title>
        <authorList>
            <consortium name="DOE Joint Genome Institute"/>
            <person name="Baroncelli R."/>
            <person name="Diaz J.F."/>
            <person name="Benocci T."/>
            <person name="Peng M."/>
            <person name="Battaglia E."/>
            <person name="Haridas S."/>
            <person name="Andreopoulos W."/>
            <person name="Labutti K."/>
            <person name="Pangilinan J."/>
            <person name="Floch G.L."/>
            <person name="Makela M.R."/>
            <person name="Henrissat B."/>
            <person name="Grigoriev I.V."/>
            <person name="Crouch J.A."/>
            <person name="De Vries R.P."/>
            <person name="Sukno S.A."/>
            <person name="Thon M.R."/>
        </authorList>
    </citation>
    <scope>NUCLEOTIDE SEQUENCE</scope>
    <source>
        <strain evidence="11">MAFF235873</strain>
    </source>
</reference>
<evidence type="ECO:0000313" key="12">
    <source>
        <dbReference type="Proteomes" id="UP001232148"/>
    </source>
</evidence>
<keyword evidence="9" id="KW-0812">Transmembrane</keyword>
<accession>A0AAD9HGR0</accession>